<dbReference type="AlphaFoldDB" id="Q47GS6"/>
<keyword evidence="2 3" id="KW-0040">ANK repeat</keyword>
<evidence type="ECO:0000256" key="3">
    <source>
        <dbReference type="PROSITE-ProRule" id="PRU00023"/>
    </source>
</evidence>
<feature type="repeat" description="ANK" evidence="3">
    <location>
        <begin position="41"/>
        <end position="73"/>
    </location>
</feature>
<dbReference type="PANTHER" id="PTHR24171">
    <property type="entry name" value="ANKYRIN REPEAT DOMAIN-CONTAINING PROTEIN 39-RELATED"/>
    <property type="match status" value="1"/>
</dbReference>
<sequence length="190" mass="19934">MTKKGPTASKLIAAIRAGRLSGVINALEEGADIEEPDMHGSRGLPLRAACFEGNLAIVRELLTHGANPNAAASDGPGAPLRLALRHEHNEIVALLLQQGAAIPEGLAIDPGIFDITSEPLPVEAIAPSLPEPVPDNSIEFTRTEIPPAPSINNDAAEVYGTETNALSMDLMFLEEHDAIDFPLTPPKSGS</sequence>
<dbReference type="PANTHER" id="PTHR24171:SF8">
    <property type="entry name" value="BRCA1-ASSOCIATED RING DOMAIN PROTEIN 1"/>
    <property type="match status" value="1"/>
</dbReference>
<dbReference type="KEGG" id="dar:Daro_1199"/>
<dbReference type="OrthoDB" id="9180058at2"/>
<dbReference type="SUPFAM" id="SSF48403">
    <property type="entry name" value="Ankyrin repeat"/>
    <property type="match status" value="1"/>
</dbReference>
<dbReference type="HOGENOM" id="CLU_1425863_0_0_4"/>
<dbReference type="GO" id="GO:0085020">
    <property type="term" value="P:protein K6-linked ubiquitination"/>
    <property type="evidence" value="ECO:0007669"/>
    <property type="project" value="TreeGrafter"/>
</dbReference>
<name>Q47GS6_DECAR</name>
<dbReference type="EMBL" id="CP000089">
    <property type="protein sequence ID" value="AAZ45955.1"/>
    <property type="molecule type" value="Genomic_DNA"/>
</dbReference>
<dbReference type="eggNOG" id="COG0666">
    <property type="taxonomic scope" value="Bacteria"/>
</dbReference>
<accession>Q47GS6</accession>
<proteinExistence type="predicted"/>
<organism evidence="4">
    <name type="scientific">Dechloromonas aromatica (strain RCB)</name>
    <dbReference type="NCBI Taxonomy" id="159087"/>
    <lineage>
        <taxon>Bacteria</taxon>
        <taxon>Pseudomonadati</taxon>
        <taxon>Pseudomonadota</taxon>
        <taxon>Betaproteobacteria</taxon>
        <taxon>Rhodocyclales</taxon>
        <taxon>Azonexaceae</taxon>
        <taxon>Dechloromonas</taxon>
    </lineage>
</organism>
<protein>
    <submittedName>
        <fullName evidence="4">Ankyrin</fullName>
    </submittedName>
</protein>
<keyword evidence="1" id="KW-0677">Repeat</keyword>
<dbReference type="GO" id="GO:0004842">
    <property type="term" value="F:ubiquitin-protein transferase activity"/>
    <property type="evidence" value="ECO:0007669"/>
    <property type="project" value="TreeGrafter"/>
</dbReference>
<dbReference type="PROSITE" id="PS50088">
    <property type="entry name" value="ANK_REPEAT"/>
    <property type="match status" value="1"/>
</dbReference>
<dbReference type="Gene3D" id="1.25.40.20">
    <property type="entry name" value="Ankyrin repeat-containing domain"/>
    <property type="match status" value="1"/>
</dbReference>
<evidence type="ECO:0000313" key="4">
    <source>
        <dbReference type="EMBL" id="AAZ45955.1"/>
    </source>
</evidence>
<evidence type="ECO:0000256" key="1">
    <source>
        <dbReference type="ARBA" id="ARBA00022737"/>
    </source>
</evidence>
<dbReference type="STRING" id="159087.Daro_1199"/>
<reference evidence="4" key="1">
    <citation type="submission" date="2005-08" db="EMBL/GenBank/DDBJ databases">
        <title>Complete sequence of Dechloromonas aromatica RCB.</title>
        <authorList>
            <person name="Salinero K.K."/>
            <person name="Copeland A."/>
            <person name="Lucas S."/>
            <person name="Lapidus A."/>
            <person name="Barry K."/>
            <person name="Detter J.C."/>
            <person name="Glavina T."/>
            <person name="Hammon N."/>
            <person name="Israni S."/>
            <person name="Pitluck S."/>
            <person name="Di Bartolo G."/>
            <person name="Trong S."/>
            <person name="Schmutz J."/>
            <person name="Larimer F."/>
            <person name="Land M."/>
            <person name="Ivanova N."/>
            <person name="Richardson P."/>
        </authorList>
    </citation>
    <scope>NUCLEOTIDE SEQUENCE</scope>
    <source>
        <strain evidence="4">RCB</strain>
    </source>
</reference>
<evidence type="ECO:0000256" key="2">
    <source>
        <dbReference type="ARBA" id="ARBA00023043"/>
    </source>
</evidence>
<dbReference type="InterPro" id="IPR036770">
    <property type="entry name" value="Ankyrin_rpt-contain_sf"/>
</dbReference>
<dbReference type="InterPro" id="IPR002110">
    <property type="entry name" value="Ankyrin_rpt"/>
</dbReference>
<gene>
    <name evidence="4" type="ordered locus">Daro_1199</name>
</gene>
<dbReference type="Pfam" id="PF12796">
    <property type="entry name" value="Ank_2"/>
    <property type="match status" value="1"/>
</dbReference>